<dbReference type="InterPro" id="IPR036390">
    <property type="entry name" value="WH_DNA-bd_sf"/>
</dbReference>
<dbReference type="Gene3D" id="1.10.10.10">
    <property type="entry name" value="Winged helix-like DNA-binding domain superfamily/Winged helix DNA-binding domain"/>
    <property type="match status" value="1"/>
</dbReference>
<name>A0A1F7IZ66_9BACT</name>
<dbReference type="InterPro" id="IPR051797">
    <property type="entry name" value="TrmB-like"/>
</dbReference>
<dbReference type="STRING" id="1802061.A3A93_05445"/>
<gene>
    <name evidence="2" type="ORF">A3A93_05445</name>
</gene>
<sequence>MHKNLTVFKKNELLDYLGDLGFDKISAKLYVSLVEKGPCTISELSRTADIERTKLYRILNKLLKKGVIEEIVEYKRRFLKAADINNLEYIVQHNLRRAQNLSNLFFEFSQTIDHLKQKDMPTSVQFYRGREGIKQMLWNELSAKTESLCFIYKIFDTFVGQDFFDHWASEFGKRNLRSREIRTELFDQSYADCPNEICFKMKNVKIRYIKSKKIPITHGMTIYDNVVAIYDFWEDQIFGVEIYNQKVAEMQRIFFESYWKKARLTSAKNHLLQLNKIIREY</sequence>
<dbReference type="Pfam" id="PF01978">
    <property type="entry name" value="TrmB"/>
    <property type="match status" value="1"/>
</dbReference>
<dbReference type="InterPro" id="IPR002831">
    <property type="entry name" value="Tscrpt_reg_TrmB_N"/>
</dbReference>
<comment type="caution">
    <text evidence="2">The sequence shown here is derived from an EMBL/GenBank/DDBJ whole genome shotgun (WGS) entry which is preliminary data.</text>
</comment>
<feature type="domain" description="Transcription regulator TrmB N-terminal" evidence="1">
    <location>
        <begin position="19"/>
        <end position="76"/>
    </location>
</feature>
<dbReference type="Proteomes" id="UP000177141">
    <property type="component" value="Unassembled WGS sequence"/>
</dbReference>
<evidence type="ECO:0000313" key="2">
    <source>
        <dbReference type="EMBL" id="OGK48631.1"/>
    </source>
</evidence>
<evidence type="ECO:0000259" key="1">
    <source>
        <dbReference type="Pfam" id="PF01978"/>
    </source>
</evidence>
<protein>
    <recommendedName>
        <fullName evidence="1">Transcription regulator TrmB N-terminal domain-containing protein</fullName>
    </recommendedName>
</protein>
<dbReference type="CDD" id="cd00090">
    <property type="entry name" value="HTH_ARSR"/>
    <property type="match status" value="1"/>
</dbReference>
<dbReference type="InterPro" id="IPR036388">
    <property type="entry name" value="WH-like_DNA-bd_sf"/>
</dbReference>
<proteinExistence type="predicted"/>
<dbReference type="PANTHER" id="PTHR34293">
    <property type="entry name" value="HTH-TYPE TRANSCRIPTIONAL REGULATOR TRMBL2"/>
    <property type="match status" value="1"/>
</dbReference>
<dbReference type="InterPro" id="IPR011991">
    <property type="entry name" value="ArsR-like_HTH"/>
</dbReference>
<dbReference type="SUPFAM" id="SSF46785">
    <property type="entry name" value="Winged helix' DNA-binding domain"/>
    <property type="match status" value="1"/>
</dbReference>
<organism evidence="2 3">
    <name type="scientific">Candidatus Roizmanbacteria bacterium RIFCSPLOWO2_01_FULL_38_12</name>
    <dbReference type="NCBI Taxonomy" id="1802061"/>
    <lineage>
        <taxon>Bacteria</taxon>
        <taxon>Candidatus Roizmaniibacteriota</taxon>
    </lineage>
</organism>
<evidence type="ECO:0000313" key="3">
    <source>
        <dbReference type="Proteomes" id="UP000177141"/>
    </source>
</evidence>
<dbReference type="PANTHER" id="PTHR34293:SF1">
    <property type="entry name" value="HTH-TYPE TRANSCRIPTIONAL REGULATOR TRMBL2"/>
    <property type="match status" value="1"/>
</dbReference>
<reference evidence="2 3" key="1">
    <citation type="journal article" date="2016" name="Nat. Commun.">
        <title>Thousands of microbial genomes shed light on interconnected biogeochemical processes in an aquifer system.</title>
        <authorList>
            <person name="Anantharaman K."/>
            <person name="Brown C.T."/>
            <person name="Hug L.A."/>
            <person name="Sharon I."/>
            <person name="Castelle C.J."/>
            <person name="Probst A.J."/>
            <person name="Thomas B.C."/>
            <person name="Singh A."/>
            <person name="Wilkins M.J."/>
            <person name="Karaoz U."/>
            <person name="Brodie E.L."/>
            <person name="Williams K.H."/>
            <person name="Hubbard S.S."/>
            <person name="Banfield J.F."/>
        </authorList>
    </citation>
    <scope>NUCLEOTIDE SEQUENCE [LARGE SCALE GENOMIC DNA]</scope>
</reference>
<dbReference type="EMBL" id="MGAL01000012">
    <property type="protein sequence ID" value="OGK48631.1"/>
    <property type="molecule type" value="Genomic_DNA"/>
</dbReference>
<dbReference type="AlphaFoldDB" id="A0A1F7IZ66"/>
<accession>A0A1F7IZ66</accession>